<dbReference type="KEGG" id="aor:AO090701000231"/>
<feature type="compositionally biased region" description="Basic and acidic residues" evidence="1">
    <location>
        <begin position="1"/>
        <end position="12"/>
    </location>
</feature>
<dbReference type="GeneID" id="5995158"/>
<evidence type="ECO:0000313" key="2">
    <source>
        <dbReference type="EMBL" id="BAE61968.1"/>
    </source>
</evidence>
<dbReference type="HOGENOM" id="CLU_1562551_0_0_1"/>
<feature type="region of interest" description="Disordered" evidence="1">
    <location>
        <begin position="29"/>
        <end position="171"/>
    </location>
</feature>
<dbReference type="Proteomes" id="UP000006564">
    <property type="component" value="Chromosome 5"/>
</dbReference>
<evidence type="ECO:0000313" key="3">
    <source>
        <dbReference type="Proteomes" id="UP000006564"/>
    </source>
</evidence>
<evidence type="ECO:0000256" key="1">
    <source>
        <dbReference type="SAM" id="MobiDB-lite"/>
    </source>
</evidence>
<dbReference type="EMBL" id="AP007164">
    <property type="protein sequence ID" value="BAE61968.1"/>
    <property type="molecule type" value="Genomic_DNA"/>
</dbReference>
<name>Q2U8Z7_ASPOR</name>
<accession>Q2U8Z7</accession>
<proteinExistence type="predicted"/>
<feature type="compositionally biased region" description="Polar residues" evidence="1">
    <location>
        <begin position="161"/>
        <end position="171"/>
    </location>
</feature>
<reference evidence="2 3" key="1">
    <citation type="journal article" date="2005" name="Nature">
        <title>Genome sequencing and analysis of Aspergillus oryzae.</title>
        <authorList>
            <person name="Machida M."/>
            <person name="Asai K."/>
            <person name="Sano M."/>
            <person name="Tanaka T."/>
            <person name="Kumagai T."/>
            <person name="Terai G."/>
            <person name="Kusumoto K."/>
            <person name="Arima T."/>
            <person name="Akita O."/>
            <person name="Kashiwagi Y."/>
            <person name="Abe K."/>
            <person name="Gomi K."/>
            <person name="Horiuchi H."/>
            <person name="Kitamoto K."/>
            <person name="Kobayashi T."/>
            <person name="Takeuchi M."/>
            <person name="Denning D.W."/>
            <person name="Galagan J.E."/>
            <person name="Nierman W.C."/>
            <person name="Yu J."/>
            <person name="Archer D.B."/>
            <person name="Bennett J.W."/>
            <person name="Bhatnagar D."/>
            <person name="Cleveland T.E."/>
            <person name="Fedorova N.D."/>
            <person name="Gotoh O."/>
            <person name="Horikawa H."/>
            <person name="Hosoyama A."/>
            <person name="Ichinomiya M."/>
            <person name="Igarashi R."/>
            <person name="Iwashita K."/>
            <person name="Juvvadi P.R."/>
            <person name="Kato M."/>
            <person name="Kato Y."/>
            <person name="Kin T."/>
            <person name="Kokubun A."/>
            <person name="Maeda H."/>
            <person name="Maeyama N."/>
            <person name="Maruyama J."/>
            <person name="Nagasaki H."/>
            <person name="Nakajima T."/>
            <person name="Oda K."/>
            <person name="Okada K."/>
            <person name="Paulsen I."/>
            <person name="Sakamoto K."/>
            <person name="Sawano T."/>
            <person name="Takahashi M."/>
            <person name="Takase K."/>
            <person name="Terabayashi Y."/>
            <person name="Wortman J."/>
            <person name="Yamada O."/>
            <person name="Yamagata Y."/>
            <person name="Anazawa H."/>
            <person name="Hata Y."/>
            <person name="Koide Y."/>
            <person name="Komori T."/>
            <person name="Koyama Y."/>
            <person name="Minetoki T."/>
            <person name="Suharnan S."/>
            <person name="Tanaka A."/>
            <person name="Isono K."/>
            <person name="Kuhara S."/>
            <person name="Ogasawara N."/>
            <person name="Kikuchi H."/>
        </authorList>
    </citation>
    <scope>NUCLEOTIDE SEQUENCE [LARGE SCALE GENOMIC DNA]</scope>
    <source>
        <strain evidence="3">ATCC 42149 / RIB 40</strain>
    </source>
</reference>
<dbReference type="EMBL" id="BA000053">
    <property type="protein sequence ID" value="BAE61968.1"/>
    <property type="molecule type" value="Genomic_DNA"/>
</dbReference>
<organism evidence="2 3">
    <name type="scientific">Aspergillus oryzae (strain ATCC 42149 / RIB 40)</name>
    <name type="common">Yellow koji mold</name>
    <dbReference type="NCBI Taxonomy" id="510516"/>
    <lineage>
        <taxon>Eukaryota</taxon>
        <taxon>Fungi</taxon>
        <taxon>Dikarya</taxon>
        <taxon>Ascomycota</taxon>
        <taxon>Pezizomycotina</taxon>
        <taxon>Eurotiomycetes</taxon>
        <taxon>Eurotiomycetidae</taxon>
        <taxon>Eurotiales</taxon>
        <taxon>Aspergillaceae</taxon>
        <taxon>Aspergillus</taxon>
        <taxon>Aspergillus subgen. Circumdati</taxon>
    </lineage>
</organism>
<keyword evidence="3" id="KW-1185">Reference proteome</keyword>
<gene>
    <name evidence="2" type="ORF">AO090701000231</name>
</gene>
<dbReference type="AlphaFoldDB" id="Q2U8Z7"/>
<protein>
    <submittedName>
        <fullName evidence="2">DNA, SC111</fullName>
    </submittedName>
</protein>
<feature type="region of interest" description="Disordered" evidence="1">
    <location>
        <begin position="1"/>
        <end position="20"/>
    </location>
</feature>
<sequence>MLDPSYRTHNEAIDLDGAGGTNATAYQGAGAMMNSGRTGRYTPDEEGQVLLSNAQPDPTARPEGDVGLNPPPYDDVDHGHYYPSHNRLSNPALLDPETHSPRPYSPYDNPFSNPYIVPSDSESDHHHTSTTAHHNAPYPPDALQEQPPMPMPESYHPPSHANNKLLSAVQH</sequence>
<dbReference type="RefSeq" id="XP_023092045.1">
    <property type="nucleotide sequence ID" value="XM_023237416.1"/>
</dbReference>